<keyword evidence="8" id="KW-1133">Transmembrane helix</keyword>
<evidence type="ECO:0000256" key="9">
    <source>
        <dbReference type="ARBA" id="ARBA00023136"/>
    </source>
</evidence>
<reference evidence="14" key="1">
    <citation type="submission" date="2025-08" db="UniProtKB">
        <authorList>
            <consortium name="Ensembl"/>
        </authorList>
    </citation>
    <scope>IDENTIFICATION</scope>
</reference>
<comment type="subcellular location">
    <subcellularLocation>
        <location evidence="1">Host cell membrane</location>
        <topology evidence="1">Single-pass type I membrane protein</topology>
    </subcellularLocation>
    <subcellularLocation>
        <location evidence="2">Host endomembrane system</location>
        <topology evidence="2">Peripheral membrane protein</topology>
    </subcellularLocation>
    <subcellularLocation>
        <location evidence="3">Virion membrane</location>
        <topology evidence="3">Single-pass type I membrane protein</topology>
    </subcellularLocation>
</comment>
<evidence type="ECO:0000256" key="11">
    <source>
        <dbReference type="ARBA" id="ARBA00023157"/>
    </source>
</evidence>
<keyword evidence="7" id="KW-1043">Host membrane</keyword>
<proteinExistence type="predicted"/>
<dbReference type="GeneTree" id="ENSGT00940000177642"/>
<dbReference type="AlphaFoldDB" id="A0A8C4EQU9"/>
<sequence>MYRQLRVIVSGPPDPYDTPLNIVSDVKTVSPTPEIDYHLDIPNIADHQDDTVQQALRQCSDNSAFIQHRLVLDIILAEKGGICKILNVSCCFYVPDEYENITNIIKHITSWKARPLQQTKGCERGGPQV</sequence>
<dbReference type="PANTHER" id="PTHR10424:SF81">
    <property type="entry name" value="ERVV2 PROTEIN"/>
    <property type="match status" value="1"/>
</dbReference>
<evidence type="ECO:0000256" key="6">
    <source>
        <dbReference type="ARBA" id="ARBA00022692"/>
    </source>
</evidence>
<evidence type="ECO:0000256" key="13">
    <source>
        <dbReference type="ARBA" id="ARBA00023288"/>
    </source>
</evidence>
<keyword evidence="4" id="KW-1032">Host cell membrane</keyword>
<evidence type="ECO:0000256" key="2">
    <source>
        <dbReference type="ARBA" id="ARBA00004531"/>
    </source>
</evidence>
<organism evidence="14 15">
    <name type="scientific">Dicentrarchus labrax</name>
    <name type="common">European seabass</name>
    <name type="synonym">Morone labrax</name>
    <dbReference type="NCBI Taxonomy" id="13489"/>
    <lineage>
        <taxon>Eukaryota</taxon>
        <taxon>Metazoa</taxon>
        <taxon>Chordata</taxon>
        <taxon>Craniata</taxon>
        <taxon>Vertebrata</taxon>
        <taxon>Euteleostomi</taxon>
        <taxon>Actinopterygii</taxon>
        <taxon>Neopterygii</taxon>
        <taxon>Teleostei</taxon>
        <taxon>Neoteleostei</taxon>
        <taxon>Acanthomorphata</taxon>
        <taxon>Eupercaria</taxon>
        <taxon>Moronidae</taxon>
        <taxon>Dicentrarchus</taxon>
    </lineage>
</organism>
<evidence type="ECO:0000256" key="5">
    <source>
        <dbReference type="ARBA" id="ARBA00022581"/>
    </source>
</evidence>
<dbReference type="Ensembl" id="ENSDLAT00005024575.2">
    <property type="protein sequence ID" value="ENSDLAP00005022951.2"/>
    <property type="gene ID" value="ENSDLAG00005010564.2"/>
</dbReference>
<evidence type="ECO:0000313" key="15">
    <source>
        <dbReference type="Proteomes" id="UP000694389"/>
    </source>
</evidence>
<keyword evidence="9" id="KW-0472">Membrane</keyword>
<dbReference type="SUPFAM" id="SSF58069">
    <property type="entry name" value="Virus ectodomain"/>
    <property type="match status" value="1"/>
</dbReference>
<reference evidence="14" key="2">
    <citation type="submission" date="2025-09" db="UniProtKB">
        <authorList>
            <consortium name="Ensembl"/>
        </authorList>
    </citation>
    <scope>IDENTIFICATION</scope>
</reference>
<evidence type="ECO:0000256" key="4">
    <source>
        <dbReference type="ARBA" id="ARBA00022511"/>
    </source>
</evidence>
<evidence type="ECO:0000313" key="14">
    <source>
        <dbReference type="Ensembl" id="ENSDLAP00005022951.2"/>
    </source>
</evidence>
<evidence type="ECO:0000256" key="1">
    <source>
        <dbReference type="ARBA" id="ARBA00004402"/>
    </source>
</evidence>
<evidence type="ECO:0000256" key="12">
    <source>
        <dbReference type="ARBA" id="ARBA00023180"/>
    </source>
</evidence>
<keyword evidence="13" id="KW-0449">Lipoprotein</keyword>
<keyword evidence="6" id="KW-0812">Transmembrane</keyword>
<keyword evidence="11" id="KW-1015">Disulfide bond</keyword>
<evidence type="ECO:0000256" key="8">
    <source>
        <dbReference type="ARBA" id="ARBA00022989"/>
    </source>
</evidence>
<keyword evidence="5" id="KW-0945">Host-virus interaction</keyword>
<dbReference type="Proteomes" id="UP000694389">
    <property type="component" value="Unassembled WGS sequence"/>
</dbReference>
<dbReference type="PANTHER" id="PTHR10424">
    <property type="entry name" value="VIRAL ENVELOPE PROTEIN"/>
    <property type="match status" value="1"/>
</dbReference>
<name>A0A8C4EQU9_DICLA</name>
<keyword evidence="12" id="KW-0325">Glycoprotein</keyword>
<keyword evidence="15" id="KW-1185">Reference proteome</keyword>
<protein>
    <submittedName>
        <fullName evidence="14">Uncharacterized protein</fullName>
    </submittedName>
</protein>
<evidence type="ECO:0000256" key="10">
    <source>
        <dbReference type="ARBA" id="ARBA00023139"/>
    </source>
</evidence>
<dbReference type="InterPro" id="IPR018154">
    <property type="entry name" value="TLV/ENV_coat_polyprotein"/>
</dbReference>
<evidence type="ECO:0000256" key="7">
    <source>
        <dbReference type="ARBA" id="ARBA00022870"/>
    </source>
</evidence>
<accession>A0A8C4EQU9</accession>
<keyword evidence="10" id="KW-0564">Palmitate</keyword>
<dbReference type="Pfam" id="PF00429">
    <property type="entry name" value="TLV_coat"/>
    <property type="match status" value="1"/>
</dbReference>
<dbReference type="Gene3D" id="1.10.287.210">
    <property type="match status" value="1"/>
</dbReference>
<evidence type="ECO:0000256" key="3">
    <source>
        <dbReference type="ARBA" id="ARBA00004563"/>
    </source>
</evidence>